<dbReference type="Proteomes" id="UP000001861">
    <property type="component" value="Unassembled WGS sequence"/>
</dbReference>
<dbReference type="GeneID" id="6006343"/>
<proteinExistence type="predicted"/>
<feature type="chain" id="PRO_5002726957" evidence="2">
    <location>
        <begin position="17"/>
        <end position="104"/>
    </location>
</feature>
<organism evidence="3 4">
    <name type="scientific">Coprinopsis cinerea (strain Okayama-7 / 130 / ATCC MYA-4618 / FGSC 9003)</name>
    <name type="common">Inky cap fungus</name>
    <name type="synonym">Hormographiella aspergillata</name>
    <dbReference type="NCBI Taxonomy" id="240176"/>
    <lineage>
        <taxon>Eukaryota</taxon>
        <taxon>Fungi</taxon>
        <taxon>Dikarya</taxon>
        <taxon>Basidiomycota</taxon>
        <taxon>Agaricomycotina</taxon>
        <taxon>Agaricomycetes</taxon>
        <taxon>Agaricomycetidae</taxon>
        <taxon>Agaricales</taxon>
        <taxon>Agaricineae</taxon>
        <taxon>Psathyrellaceae</taxon>
        <taxon>Coprinopsis</taxon>
    </lineage>
</organism>
<dbReference type="RefSeq" id="XP_001829905.1">
    <property type="nucleotide sequence ID" value="XM_001829853.1"/>
</dbReference>
<evidence type="ECO:0000256" key="2">
    <source>
        <dbReference type="SAM" id="SignalP"/>
    </source>
</evidence>
<accession>A8N516</accession>
<sequence>MGKLALALAYLCGCGCIEPTDDTSQFKSRAKEDPREQMIDAEFMARNYTRDASGHFHMTPTPSMLRDKTSSTQGTSSLSPPAMSPMTSKESRPPSREKATPNLE</sequence>
<name>A8N516_COPC7</name>
<dbReference type="AlphaFoldDB" id="A8N516"/>
<feature type="compositionally biased region" description="Basic and acidic residues" evidence="1">
    <location>
        <begin position="89"/>
        <end position="104"/>
    </location>
</feature>
<dbReference type="KEGG" id="cci:CC1G_04594"/>
<keyword evidence="4" id="KW-1185">Reference proteome</keyword>
<evidence type="ECO:0000313" key="4">
    <source>
        <dbReference type="Proteomes" id="UP000001861"/>
    </source>
</evidence>
<reference evidence="3 4" key="1">
    <citation type="journal article" date="2010" name="Proc. Natl. Acad. Sci. U.S.A.">
        <title>Insights into evolution of multicellular fungi from the assembled chromosomes of the mushroom Coprinopsis cinerea (Coprinus cinereus).</title>
        <authorList>
            <person name="Stajich J.E."/>
            <person name="Wilke S.K."/>
            <person name="Ahren D."/>
            <person name="Au C.H."/>
            <person name="Birren B.W."/>
            <person name="Borodovsky M."/>
            <person name="Burns C."/>
            <person name="Canback B."/>
            <person name="Casselton L.A."/>
            <person name="Cheng C.K."/>
            <person name="Deng J."/>
            <person name="Dietrich F.S."/>
            <person name="Fargo D.C."/>
            <person name="Farman M.L."/>
            <person name="Gathman A.C."/>
            <person name="Goldberg J."/>
            <person name="Guigo R."/>
            <person name="Hoegger P.J."/>
            <person name="Hooker J.B."/>
            <person name="Huggins A."/>
            <person name="James T.Y."/>
            <person name="Kamada T."/>
            <person name="Kilaru S."/>
            <person name="Kodira C."/>
            <person name="Kues U."/>
            <person name="Kupfer D."/>
            <person name="Kwan H.S."/>
            <person name="Lomsadze A."/>
            <person name="Li W."/>
            <person name="Lilly W.W."/>
            <person name="Ma L.J."/>
            <person name="Mackey A.J."/>
            <person name="Manning G."/>
            <person name="Martin F."/>
            <person name="Muraguchi H."/>
            <person name="Natvig D.O."/>
            <person name="Palmerini H."/>
            <person name="Ramesh M.A."/>
            <person name="Rehmeyer C.J."/>
            <person name="Roe B.A."/>
            <person name="Shenoy N."/>
            <person name="Stanke M."/>
            <person name="Ter-Hovhannisyan V."/>
            <person name="Tunlid A."/>
            <person name="Velagapudi R."/>
            <person name="Vision T.J."/>
            <person name="Zeng Q."/>
            <person name="Zolan M.E."/>
            <person name="Pukkila P.J."/>
        </authorList>
    </citation>
    <scope>NUCLEOTIDE SEQUENCE [LARGE SCALE GENOMIC DNA]</scope>
    <source>
        <strain evidence="4">Okayama-7 / 130 / ATCC MYA-4618 / FGSC 9003</strain>
    </source>
</reference>
<protein>
    <submittedName>
        <fullName evidence="3">Uncharacterized protein</fullName>
    </submittedName>
</protein>
<feature type="compositionally biased region" description="Polar residues" evidence="1">
    <location>
        <begin position="70"/>
        <end position="79"/>
    </location>
</feature>
<evidence type="ECO:0000313" key="3">
    <source>
        <dbReference type="EMBL" id="EAU91827.1"/>
    </source>
</evidence>
<feature type="signal peptide" evidence="2">
    <location>
        <begin position="1"/>
        <end position="16"/>
    </location>
</feature>
<comment type="caution">
    <text evidence="3">The sequence shown here is derived from an EMBL/GenBank/DDBJ whole genome shotgun (WGS) entry which is preliminary data.</text>
</comment>
<gene>
    <name evidence="3" type="ORF">CC1G_04594</name>
</gene>
<dbReference type="OrthoDB" id="3057617at2759"/>
<keyword evidence="2" id="KW-0732">Signal</keyword>
<dbReference type="InParanoid" id="A8N516"/>
<dbReference type="VEuPathDB" id="FungiDB:CC1G_04594"/>
<feature type="region of interest" description="Disordered" evidence="1">
    <location>
        <begin position="50"/>
        <end position="104"/>
    </location>
</feature>
<dbReference type="EMBL" id="AACS02000003">
    <property type="protein sequence ID" value="EAU91827.1"/>
    <property type="molecule type" value="Genomic_DNA"/>
</dbReference>
<evidence type="ECO:0000256" key="1">
    <source>
        <dbReference type="SAM" id="MobiDB-lite"/>
    </source>
</evidence>